<dbReference type="GO" id="GO:0008199">
    <property type="term" value="F:ferric iron binding"/>
    <property type="evidence" value="ECO:0007669"/>
    <property type="project" value="InterPro"/>
</dbReference>
<dbReference type="AlphaFoldDB" id="W1ITN6"/>
<dbReference type="SUPFAM" id="SSF49482">
    <property type="entry name" value="Aromatic compound dioxygenase"/>
    <property type="match status" value="1"/>
</dbReference>
<dbReference type="PROSITE" id="PS51318">
    <property type="entry name" value="TAT"/>
    <property type="match status" value="1"/>
</dbReference>
<dbReference type="EMBL" id="CBXF010000001">
    <property type="protein sequence ID" value="CDL80585.1"/>
    <property type="molecule type" value="Genomic_DNA"/>
</dbReference>
<evidence type="ECO:0000259" key="2">
    <source>
        <dbReference type="Pfam" id="PF00775"/>
    </source>
</evidence>
<reference evidence="3" key="1">
    <citation type="submission" date="2013-11" db="EMBL/GenBank/DDBJ databases">
        <title>Draft genome sequence and annotation of the entomopathogenic bacteria, Xenorhabdus cabanillasi strain JM26 and Xenorhabdus szentirmai strain DSM 16338.</title>
        <authorList>
            <person name="Gualtieri M."/>
            <person name="Ogier J.C."/>
            <person name="Pages S."/>
            <person name="Givaudan A."/>
            <person name="Gaudriault S."/>
        </authorList>
    </citation>
    <scope>NUCLEOTIDE SEQUENCE [LARGE SCALE GENOMIC DNA]</scope>
    <source>
        <strain evidence="3">DSM 16338</strain>
    </source>
</reference>
<name>W1ITN6_9GAMM</name>
<proteinExistence type="predicted"/>
<sequence length="271" mass="30344">MKNGRRLFLKQASVTGAVFSLLPLMPAGALASSSSQSKKGIDVGVCEMTPEEMSGPYFINNKLLRRNITEDEQGIPLLLTMKIIDSATCKPLDDVFIDIWHCNAMGKYSGWKYINPDLKALTGEIGSISRTDESTFLRGAQRTDKEGIVRFTTIFPGFYANRALHIHVSARSANVQKRQDDKFYFVGQIYFPEGVSKEVMANDMYSPREIKRLKNEEDHIFSGVKNRAAILNIKQIGDNLLDGLYGQIVLSINKDHISKKITPKDLAKHTV</sequence>
<dbReference type="OrthoDB" id="9805815at2"/>
<dbReference type="PANTHER" id="PTHR34315">
    <property type="match status" value="1"/>
</dbReference>
<dbReference type="Proteomes" id="UP000019202">
    <property type="component" value="Unassembled WGS sequence"/>
</dbReference>
<feature type="chain" id="PRO_5004803574" evidence="1">
    <location>
        <begin position="32"/>
        <end position="271"/>
    </location>
</feature>
<evidence type="ECO:0000256" key="1">
    <source>
        <dbReference type="SAM" id="SignalP"/>
    </source>
</evidence>
<evidence type="ECO:0000313" key="4">
    <source>
        <dbReference type="Proteomes" id="UP000019202"/>
    </source>
</evidence>
<dbReference type="Gene3D" id="2.60.130.10">
    <property type="entry name" value="Aromatic compound dioxygenase"/>
    <property type="match status" value="1"/>
</dbReference>
<keyword evidence="4" id="KW-1185">Reference proteome</keyword>
<accession>W1ITN6</accession>
<dbReference type="STRING" id="1427518.XSR1_10065"/>
<dbReference type="InterPro" id="IPR000627">
    <property type="entry name" value="Intradiol_dOase_C"/>
</dbReference>
<comment type="caution">
    <text evidence="3">The sequence shown here is derived from an EMBL/GenBank/DDBJ whole genome shotgun (WGS) entry which is preliminary data.</text>
</comment>
<dbReference type="CDD" id="cd03457">
    <property type="entry name" value="intradiol_dioxygenase_like"/>
    <property type="match status" value="1"/>
</dbReference>
<gene>
    <name evidence="3" type="ORF">XSR1_10065</name>
</gene>
<dbReference type="InterPro" id="IPR006311">
    <property type="entry name" value="TAT_signal"/>
</dbReference>
<dbReference type="InterPro" id="IPR015889">
    <property type="entry name" value="Intradiol_dOase_core"/>
</dbReference>
<dbReference type="PANTHER" id="PTHR34315:SF1">
    <property type="entry name" value="INTRADIOL RING-CLEAVAGE DIOXYGENASES DOMAIN-CONTAINING PROTEIN-RELATED"/>
    <property type="match status" value="1"/>
</dbReference>
<dbReference type="GO" id="GO:0016702">
    <property type="term" value="F:oxidoreductase activity, acting on single donors with incorporation of molecular oxygen, incorporation of two atoms of oxygen"/>
    <property type="evidence" value="ECO:0007669"/>
    <property type="project" value="InterPro"/>
</dbReference>
<feature type="signal peptide" evidence="1">
    <location>
        <begin position="1"/>
        <end position="31"/>
    </location>
</feature>
<keyword evidence="1" id="KW-0732">Signal</keyword>
<evidence type="ECO:0000313" key="3">
    <source>
        <dbReference type="EMBL" id="CDL80585.1"/>
    </source>
</evidence>
<feature type="domain" description="Intradiol ring-cleavage dioxygenases" evidence="2">
    <location>
        <begin position="58"/>
        <end position="198"/>
    </location>
</feature>
<organism evidence="3 4">
    <name type="scientific">Xenorhabdus szentirmaii DSM 16338</name>
    <dbReference type="NCBI Taxonomy" id="1427518"/>
    <lineage>
        <taxon>Bacteria</taxon>
        <taxon>Pseudomonadati</taxon>
        <taxon>Pseudomonadota</taxon>
        <taxon>Gammaproteobacteria</taxon>
        <taxon>Enterobacterales</taxon>
        <taxon>Morganellaceae</taxon>
        <taxon>Xenorhabdus</taxon>
    </lineage>
</organism>
<dbReference type="Pfam" id="PF00775">
    <property type="entry name" value="Dioxygenase_C"/>
    <property type="match status" value="1"/>
</dbReference>
<dbReference type="GeneID" id="97123714"/>
<dbReference type="RefSeq" id="WP_038234078.1">
    <property type="nucleotide sequence ID" value="NZ_CAWLWS010000001.1"/>
</dbReference>
<protein>
    <submittedName>
        <fullName evidence="3">Exported protein</fullName>
    </submittedName>
</protein>